<proteinExistence type="predicted"/>
<dbReference type="EMBL" id="PVTR01000018">
    <property type="protein sequence ID" value="PRY84627.1"/>
    <property type="molecule type" value="Genomic_DNA"/>
</dbReference>
<keyword evidence="3" id="KW-1185">Reference proteome</keyword>
<evidence type="ECO:0000259" key="1">
    <source>
        <dbReference type="Pfam" id="PF09537"/>
    </source>
</evidence>
<dbReference type="NCBIfam" id="TIGR02284">
    <property type="entry name" value="PA2169 family four-helix-bundle protein"/>
    <property type="match status" value="1"/>
</dbReference>
<dbReference type="Proteomes" id="UP000238157">
    <property type="component" value="Unassembled WGS sequence"/>
</dbReference>
<evidence type="ECO:0000313" key="3">
    <source>
        <dbReference type="Proteomes" id="UP000238157"/>
    </source>
</evidence>
<dbReference type="AlphaFoldDB" id="A0A2T0WD43"/>
<dbReference type="InterPro" id="IPR011971">
    <property type="entry name" value="CHP02284"/>
</dbReference>
<dbReference type="RefSeq" id="WP_106135451.1">
    <property type="nucleotide sequence ID" value="NZ_PVTR01000018.1"/>
</dbReference>
<dbReference type="Pfam" id="PF09537">
    <property type="entry name" value="DUF2383"/>
    <property type="match status" value="1"/>
</dbReference>
<name>A0A2T0WD43_9BACT</name>
<gene>
    <name evidence="2" type="ORF">CLW00_11810</name>
</gene>
<dbReference type="Gene3D" id="1.20.1260.10">
    <property type="match status" value="1"/>
</dbReference>
<sequence>MQHSKKWAKILNDLVVINDDRIKEYNKAINSLEQSDEELKNLFTQKAFKSRNHITTLQAMIKTFGGKIGSGASTRGKVFRTWMDVKSLFTVNENSLDYCEVGVNDVVYAYRTALSIDGEMTSDLCNKLLSQMSSFKQDQSEIKALRQLQK</sequence>
<feature type="domain" description="DUF2383" evidence="1">
    <location>
        <begin position="9"/>
        <end position="114"/>
    </location>
</feature>
<dbReference type="InterPro" id="IPR012347">
    <property type="entry name" value="Ferritin-like"/>
</dbReference>
<comment type="caution">
    <text evidence="2">The sequence shown here is derived from an EMBL/GenBank/DDBJ whole genome shotgun (WGS) entry which is preliminary data.</text>
</comment>
<organism evidence="2 3">
    <name type="scientific">Mongoliibacter ruber</name>
    <dbReference type="NCBI Taxonomy" id="1750599"/>
    <lineage>
        <taxon>Bacteria</taxon>
        <taxon>Pseudomonadati</taxon>
        <taxon>Bacteroidota</taxon>
        <taxon>Cytophagia</taxon>
        <taxon>Cytophagales</taxon>
        <taxon>Cyclobacteriaceae</taxon>
        <taxon>Mongoliibacter</taxon>
    </lineage>
</organism>
<dbReference type="InterPro" id="IPR019052">
    <property type="entry name" value="DUF2383"/>
</dbReference>
<reference evidence="2 3" key="1">
    <citation type="submission" date="2018-03" db="EMBL/GenBank/DDBJ databases">
        <title>Genomic Encyclopedia of Archaeal and Bacterial Type Strains, Phase II (KMG-II): from individual species to whole genera.</title>
        <authorList>
            <person name="Goeker M."/>
        </authorList>
    </citation>
    <scope>NUCLEOTIDE SEQUENCE [LARGE SCALE GENOMIC DNA]</scope>
    <source>
        <strain evidence="2 3">DSM 27929</strain>
    </source>
</reference>
<accession>A0A2T0WD43</accession>
<evidence type="ECO:0000313" key="2">
    <source>
        <dbReference type="EMBL" id="PRY84627.1"/>
    </source>
</evidence>
<dbReference type="OrthoDB" id="282393at2"/>
<protein>
    <submittedName>
        <fullName evidence="2">Uncharacterized protein (TIGR02284 family)</fullName>
    </submittedName>
</protein>